<proteinExistence type="predicted"/>
<evidence type="ECO:0000313" key="1">
    <source>
        <dbReference type="EMBL" id="CAD9390399.1"/>
    </source>
</evidence>
<protein>
    <submittedName>
        <fullName evidence="1">Uncharacterized protein</fullName>
    </submittedName>
</protein>
<dbReference type="EMBL" id="HBGR01011304">
    <property type="protein sequence ID" value="CAD9390399.1"/>
    <property type="molecule type" value="Transcribed_RNA"/>
</dbReference>
<dbReference type="AlphaFoldDB" id="A0A7S2B9G5"/>
<sequence length="106" mass="11695">MGNVSSLLRTAPDADALKKIQTHCSSLVSAHRVCVLANEEEANKYCKRLRENAEACAASQTKQCAKIAKAFYACVQTSNECEKYAKAVRTCLHRNSLPITTLHKHC</sequence>
<organism evidence="1">
    <name type="scientific">Pycnococcus provasolii</name>
    <dbReference type="NCBI Taxonomy" id="41880"/>
    <lineage>
        <taxon>Eukaryota</taxon>
        <taxon>Viridiplantae</taxon>
        <taxon>Chlorophyta</taxon>
        <taxon>Pseudoscourfieldiophyceae</taxon>
        <taxon>Pseudoscourfieldiales</taxon>
        <taxon>Pycnococcaceae</taxon>
        <taxon>Pycnococcus</taxon>
    </lineage>
</organism>
<accession>A0A7S2B9G5</accession>
<reference evidence="1" key="1">
    <citation type="submission" date="2021-01" db="EMBL/GenBank/DDBJ databases">
        <authorList>
            <person name="Corre E."/>
            <person name="Pelletier E."/>
            <person name="Niang G."/>
            <person name="Scheremetjew M."/>
            <person name="Finn R."/>
            <person name="Kale V."/>
            <person name="Holt S."/>
            <person name="Cochrane G."/>
            <person name="Meng A."/>
            <person name="Brown T."/>
            <person name="Cohen L."/>
        </authorList>
    </citation>
    <scope>NUCLEOTIDE SEQUENCE</scope>
    <source>
        <strain evidence="1">RCC733</strain>
    </source>
</reference>
<gene>
    <name evidence="1" type="ORF">PPRO1471_LOCUS7504</name>
</gene>
<name>A0A7S2B9G5_9CHLO</name>